<feature type="region of interest" description="Disordered" evidence="1">
    <location>
        <begin position="184"/>
        <end position="203"/>
    </location>
</feature>
<feature type="transmembrane region" description="Helical" evidence="2">
    <location>
        <begin position="55"/>
        <end position="75"/>
    </location>
</feature>
<keyword evidence="2" id="KW-0812">Transmembrane</keyword>
<feature type="transmembrane region" description="Helical" evidence="2">
    <location>
        <begin position="121"/>
        <end position="141"/>
    </location>
</feature>
<dbReference type="Proteomes" id="UP000460272">
    <property type="component" value="Unassembled WGS sequence"/>
</dbReference>
<keyword evidence="4" id="KW-1185">Reference proteome</keyword>
<comment type="caution">
    <text evidence="3">The sequence shown here is derived from an EMBL/GenBank/DDBJ whole genome shotgun (WGS) entry which is preliminary data.</text>
</comment>
<feature type="compositionally biased region" description="Basic and acidic residues" evidence="1">
    <location>
        <begin position="193"/>
        <end position="203"/>
    </location>
</feature>
<evidence type="ECO:0000313" key="4">
    <source>
        <dbReference type="Proteomes" id="UP000460272"/>
    </source>
</evidence>
<evidence type="ECO:0000313" key="3">
    <source>
        <dbReference type="EMBL" id="TVY99873.1"/>
    </source>
</evidence>
<keyword evidence="2" id="KW-0472">Membrane</keyword>
<protein>
    <submittedName>
        <fullName evidence="3">Uncharacterized protein</fullName>
    </submittedName>
</protein>
<sequence length="203" mass="21100">MVRHLIGIGLAIGLAAAVFFAASWGYVRLLRIPVVNGGASTLPANGGSLLHSNSVLEAVGALAWPALFAGICIAVRRISPLAAGLPGLALLGWTVVYGFNVSRAVHYIPLRGDAFGYGFEAMGINGLLAAAGSALVVPLFIPSRWRSQTRPLGIARMDDESAAPAQEPATSLLGNVSNVTSEWAETAPYPAGEPHRGNESYPD</sequence>
<dbReference type="AlphaFoldDB" id="A0A6P2BLJ2"/>
<dbReference type="RefSeq" id="WP_145861981.1">
    <property type="nucleotide sequence ID" value="NZ_RPFW01000011.1"/>
</dbReference>
<dbReference type="EMBL" id="RPFW01000011">
    <property type="protein sequence ID" value="TVY99873.1"/>
    <property type="molecule type" value="Genomic_DNA"/>
</dbReference>
<accession>A0A6P2BLJ2</accession>
<proteinExistence type="predicted"/>
<name>A0A6P2BLJ2_9ACTN</name>
<evidence type="ECO:0000256" key="1">
    <source>
        <dbReference type="SAM" id="MobiDB-lite"/>
    </source>
</evidence>
<gene>
    <name evidence="3" type="ORF">EAS64_40240</name>
</gene>
<feature type="transmembrane region" description="Helical" evidence="2">
    <location>
        <begin position="82"/>
        <end position="101"/>
    </location>
</feature>
<organism evidence="3 4">
    <name type="scientific">Trebonia kvetii</name>
    <dbReference type="NCBI Taxonomy" id="2480626"/>
    <lineage>
        <taxon>Bacteria</taxon>
        <taxon>Bacillati</taxon>
        <taxon>Actinomycetota</taxon>
        <taxon>Actinomycetes</taxon>
        <taxon>Streptosporangiales</taxon>
        <taxon>Treboniaceae</taxon>
        <taxon>Trebonia</taxon>
    </lineage>
</organism>
<reference evidence="3 4" key="1">
    <citation type="submission" date="2018-11" db="EMBL/GenBank/DDBJ databases">
        <title>Trebonia kvetii gen.nov., sp.nov., a novel acidophilic actinobacterium, and proposal of the new actinobacterial family Treboniaceae fam. nov.</title>
        <authorList>
            <person name="Rapoport D."/>
            <person name="Sagova-Mareckova M."/>
            <person name="Sedlacek I."/>
            <person name="Provaznik J."/>
            <person name="Kralova S."/>
            <person name="Pavlinic D."/>
            <person name="Benes V."/>
            <person name="Kopecky J."/>
        </authorList>
    </citation>
    <scope>NUCLEOTIDE SEQUENCE [LARGE SCALE GENOMIC DNA]</scope>
    <source>
        <strain evidence="3 4">15Tr583</strain>
    </source>
</reference>
<keyword evidence="2" id="KW-1133">Transmembrane helix</keyword>
<evidence type="ECO:0000256" key="2">
    <source>
        <dbReference type="SAM" id="Phobius"/>
    </source>
</evidence>